<evidence type="ECO:0008006" key="4">
    <source>
        <dbReference type="Google" id="ProtNLM"/>
    </source>
</evidence>
<name>A0A8S1HZK3_9PELO</name>
<evidence type="ECO:0000313" key="2">
    <source>
        <dbReference type="EMBL" id="CAD6199064.1"/>
    </source>
</evidence>
<keyword evidence="3" id="KW-1185">Reference proteome</keyword>
<comment type="caution">
    <text evidence="2">The sequence shown here is derived from an EMBL/GenBank/DDBJ whole genome shotgun (WGS) entry which is preliminary data.</text>
</comment>
<protein>
    <recommendedName>
        <fullName evidence="4">DUF38 domain-containing protein</fullName>
    </recommendedName>
</protein>
<accession>A0A8S1HZK3</accession>
<reference evidence="2" key="1">
    <citation type="submission" date="2020-10" db="EMBL/GenBank/DDBJ databases">
        <authorList>
            <person name="Kikuchi T."/>
        </authorList>
    </citation>
    <scope>NUCLEOTIDE SEQUENCE</scope>
    <source>
        <strain evidence="2">NKZ352</strain>
    </source>
</reference>
<gene>
    <name evidence="2" type="ORF">CAUJ_LOCUS14969</name>
</gene>
<dbReference type="InterPro" id="IPR001534">
    <property type="entry name" value="Transthyretin-like"/>
</dbReference>
<sequence>MRTLVLLQLLLAVGVAARQLGDAQFNGRIFCHGNPLEFTAVSLITDSDEVVDHYLDLARTNEDGRFSAFTRFNGKLTNLRLSIKHTCEVRRLIKKCEIPYLRTVVALNGTKLASEFNEEELRIELFDYVEETTRHWSQLVGKAKADIDGFFEIDFSQLLSEGSPFLLKKLELQIRHQCCLPGIYNFPCAIPIQNTVIPFELLEDNPSFMRKIDLGHPDIRMHTRKTCTE</sequence>
<dbReference type="EMBL" id="CAJGYM010000152">
    <property type="protein sequence ID" value="CAD6199064.1"/>
    <property type="molecule type" value="Genomic_DNA"/>
</dbReference>
<organism evidence="2 3">
    <name type="scientific">Caenorhabditis auriculariae</name>
    <dbReference type="NCBI Taxonomy" id="2777116"/>
    <lineage>
        <taxon>Eukaryota</taxon>
        <taxon>Metazoa</taxon>
        <taxon>Ecdysozoa</taxon>
        <taxon>Nematoda</taxon>
        <taxon>Chromadorea</taxon>
        <taxon>Rhabditida</taxon>
        <taxon>Rhabditina</taxon>
        <taxon>Rhabditomorpha</taxon>
        <taxon>Rhabditoidea</taxon>
        <taxon>Rhabditidae</taxon>
        <taxon>Peloderinae</taxon>
        <taxon>Caenorhabditis</taxon>
    </lineage>
</organism>
<dbReference type="Pfam" id="PF01060">
    <property type="entry name" value="TTR-52"/>
    <property type="match status" value="1"/>
</dbReference>
<feature type="signal peptide" evidence="1">
    <location>
        <begin position="1"/>
        <end position="17"/>
    </location>
</feature>
<evidence type="ECO:0000256" key="1">
    <source>
        <dbReference type="SAM" id="SignalP"/>
    </source>
</evidence>
<evidence type="ECO:0000313" key="3">
    <source>
        <dbReference type="Proteomes" id="UP000835052"/>
    </source>
</evidence>
<feature type="chain" id="PRO_5035714091" description="DUF38 domain-containing protein" evidence="1">
    <location>
        <begin position="18"/>
        <end position="229"/>
    </location>
</feature>
<keyword evidence="1" id="KW-0732">Signal</keyword>
<dbReference type="AlphaFoldDB" id="A0A8S1HZK3"/>
<dbReference type="Proteomes" id="UP000835052">
    <property type="component" value="Unassembled WGS sequence"/>
</dbReference>
<dbReference type="GO" id="GO:0009986">
    <property type="term" value="C:cell surface"/>
    <property type="evidence" value="ECO:0007669"/>
    <property type="project" value="InterPro"/>
</dbReference>
<proteinExistence type="predicted"/>